<dbReference type="InterPro" id="IPR036770">
    <property type="entry name" value="Ankyrin_rpt-contain_sf"/>
</dbReference>
<comment type="caution">
    <text evidence="6">The sequence shown here is derived from an EMBL/GenBank/DDBJ whole genome shotgun (WGS) entry which is preliminary data.</text>
</comment>
<evidence type="ECO:0000256" key="3">
    <source>
        <dbReference type="PROSITE-ProRule" id="PRU00023"/>
    </source>
</evidence>
<sequence length="340" mass="37691">MRPHRVSAQAGDGKTQRAQGKQQEISGGVRPEDPTVGDAGVMTSDPTEQYSEGDDKFNAVHRAAWLGDLKLLTALFFGLQATLEDVSDSPSTSMDRQMQSLLNEIDSQGNTPAHIAALRGKHAALAFLVKMGADVDTVRNDEKTPFELLSLYETGGREDNSEEVLSEEEGQKVESREQQLWELHKNIEVTRIKHVLAAQYFDFRHFWFLFLPAAAVTGVSAGLSFMATATEDYGHLFSTIVGCLASLSVFIQTFSEQLQFRSRSAMHSSVALDLQSMVQDLTFQSIEAIECPKAKRIDVGNYQQKFQQVLQACKSPLPVAIEQTFNTIEDRLAESLRGWA</sequence>
<dbReference type="PROSITE" id="PS50088">
    <property type="entry name" value="ANK_REPEAT"/>
    <property type="match status" value="1"/>
</dbReference>
<feature type="region of interest" description="Disordered" evidence="4">
    <location>
        <begin position="1"/>
        <end position="53"/>
    </location>
</feature>
<evidence type="ECO:0000256" key="5">
    <source>
        <dbReference type="SAM" id="Phobius"/>
    </source>
</evidence>
<feature type="compositionally biased region" description="Polar residues" evidence="4">
    <location>
        <begin position="16"/>
        <end position="25"/>
    </location>
</feature>
<keyword evidence="1" id="KW-0677">Repeat</keyword>
<dbReference type="Gene3D" id="1.25.40.20">
    <property type="entry name" value="Ankyrin repeat-containing domain"/>
    <property type="match status" value="1"/>
</dbReference>
<evidence type="ECO:0000256" key="4">
    <source>
        <dbReference type="SAM" id="MobiDB-lite"/>
    </source>
</evidence>
<dbReference type="SUPFAM" id="SSF48403">
    <property type="entry name" value="Ankyrin repeat"/>
    <property type="match status" value="1"/>
</dbReference>
<keyword evidence="5" id="KW-1133">Transmembrane helix</keyword>
<proteinExistence type="predicted"/>
<protein>
    <submittedName>
        <fullName evidence="6">Uncharacterized protein</fullName>
    </submittedName>
</protein>
<dbReference type="Pfam" id="PF00023">
    <property type="entry name" value="Ank"/>
    <property type="match status" value="1"/>
</dbReference>
<evidence type="ECO:0000256" key="2">
    <source>
        <dbReference type="ARBA" id="ARBA00023043"/>
    </source>
</evidence>
<name>A0AAE0EZ02_9CHLO</name>
<gene>
    <name evidence="6" type="ORF">CYMTET_46125</name>
</gene>
<keyword evidence="5" id="KW-0812">Transmembrane</keyword>
<accession>A0AAE0EZ02</accession>
<keyword evidence="5" id="KW-0472">Membrane</keyword>
<evidence type="ECO:0000256" key="1">
    <source>
        <dbReference type="ARBA" id="ARBA00022737"/>
    </source>
</evidence>
<keyword evidence="7" id="KW-1185">Reference proteome</keyword>
<dbReference type="Proteomes" id="UP001190700">
    <property type="component" value="Unassembled WGS sequence"/>
</dbReference>
<dbReference type="InterPro" id="IPR002110">
    <property type="entry name" value="Ankyrin_rpt"/>
</dbReference>
<keyword evidence="2 3" id="KW-0040">ANK repeat</keyword>
<feature type="repeat" description="ANK" evidence="3">
    <location>
        <begin position="108"/>
        <end position="140"/>
    </location>
</feature>
<feature type="transmembrane region" description="Helical" evidence="5">
    <location>
        <begin position="206"/>
        <end position="227"/>
    </location>
</feature>
<dbReference type="PROSITE" id="PS50297">
    <property type="entry name" value="ANK_REP_REGION"/>
    <property type="match status" value="1"/>
</dbReference>
<dbReference type="PANTHER" id="PTHR24171">
    <property type="entry name" value="ANKYRIN REPEAT DOMAIN-CONTAINING PROTEIN 39-RELATED"/>
    <property type="match status" value="1"/>
</dbReference>
<dbReference type="EMBL" id="LGRX02032038">
    <property type="protein sequence ID" value="KAK3244255.1"/>
    <property type="molecule type" value="Genomic_DNA"/>
</dbReference>
<reference evidence="6 7" key="1">
    <citation type="journal article" date="2015" name="Genome Biol. Evol.">
        <title>Comparative Genomics of a Bacterivorous Green Alga Reveals Evolutionary Causalities and Consequences of Phago-Mixotrophic Mode of Nutrition.</title>
        <authorList>
            <person name="Burns J.A."/>
            <person name="Paasch A."/>
            <person name="Narechania A."/>
            <person name="Kim E."/>
        </authorList>
    </citation>
    <scope>NUCLEOTIDE SEQUENCE [LARGE SCALE GENOMIC DNA]</scope>
    <source>
        <strain evidence="6 7">PLY_AMNH</strain>
    </source>
</reference>
<organism evidence="6 7">
    <name type="scientific">Cymbomonas tetramitiformis</name>
    <dbReference type="NCBI Taxonomy" id="36881"/>
    <lineage>
        <taxon>Eukaryota</taxon>
        <taxon>Viridiplantae</taxon>
        <taxon>Chlorophyta</taxon>
        <taxon>Pyramimonadophyceae</taxon>
        <taxon>Pyramimonadales</taxon>
        <taxon>Pyramimonadaceae</taxon>
        <taxon>Cymbomonas</taxon>
    </lineage>
</organism>
<evidence type="ECO:0000313" key="7">
    <source>
        <dbReference type="Proteomes" id="UP001190700"/>
    </source>
</evidence>
<feature type="transmembrane region" description="Helical" evidence="5">
    <location>
        <begin position="233"/>
        <end position="254"/>
    </location>
</feature>
<dbReference type="AlphaFoldDB" id="A0AAE0EZ02"/>
<evidence type="ECO:0000313" key="6">
    <source>
        <dbReference type="EMBL" id="KAK3244255.1"/>
    </source>
</evidence>